<proteinExistence type="predicted"/>
<dbReference type="STRING" id="545696.HOLDEFILI_03380"/>
<comment type="caution">
    <text evidence="1">The sequence shown here is derived from an EMBL/GenBank/DDBJ whole genome shotgun (WGS) entry which is preliminary data.</text>
</comment>
<accession>B9YC23</accession>
<dbReference type="Proteomes" id="UP000005950">
    <property type="component" value="Unassembled WGS sequence"/>
</dbReference>
<gene>
    <name evidence="1" type="ORF">HOLDEFILI_03380</name>
</gene>
<sequence>MGEMHEKYLRENNSICFEDLCLTGGLGIYLAKLNAQAQNCLESESVTEELKATNRMAWIGVMNN</sequence>
<dbReference type="InterPro" id="IPR026989">
    <property type="entry name" value="TnpV"/>
</dbReference>
<name>B9YC23_9FIRM</name>
<reference evidence="1 2" key="2">
    <citation type="submission" date="2009-02" db="EMBL/GenBank/DDBJ databases">
        <title>Draft genome sequence of Holdemania filiformis DSM 12042.</title>
        <authorList>
            <person name="Sudarsanam P."/>
            <person name="Ley R."/>
            <person name="Guruge J."/>
            <person name="Turnbaugh P.J."/>
            <person name="Mahowald M."/>
            <person name="Liep D."/>
            <person name="Gordon J."/>
        </authorList>
    </citation>
    <scope>NUCLEOTIDE SEQUENCE [LARGE SCALE GENOMIC DNA]</scope>
    <source>
        <strain evidence="1 2">DSM 12042</strain>
    </source>
</reference>
<dbReference type="HOGENOM" id="CLU_140884_0_0_9"/>
<dbReference type="Pfam" id="PF14198">
    <property type="entry name" value="TnpV"/>
    <property type="match status" value="1"/>
</dbReference>
<dbReference type="EMBL" id="ACCF01000211">
    <property type="protein sequence ID" value="EEF66478.1"/>
    <property type="molecule type" value="Genomic_DNA"/>
</dbReference>
<organism evidence="1 2">
    <name type="scientific">Holdemania filiformis DSM 12042</name>
    <dbReference type="NCBI Taxonomy" id="545696"/>
    <lineage>
        <taxon>Bacteria</taxon>
        <taxon>Bacillati</taxon>
        <taxon>Bacillota</taxon>
        <taxon>Erysipelotrichia</taxon>
        <taxon>Erysipelotrichales</taxon>
        <taxon>Erysipelotrichaceae</taxon>
        <taxon>Holdemania</taxon>
    </lineage>
</organism>
<evidence type="ECO:0000313" key="1">
    <source>
        <dbReference type="EMBL" id="EEF66478.1"/>
    </source>
</evidence>
<reference evidence="1 2" key="1">
    <citation type="submission" date="2008-12" db="EMBL/GenBank/DDBJ databases">
        <authorList>
            <person name="Fulton L."/>
            <person name="Clifton S."/>
            <person name="Fulton B."/>
            <person name="Xu J."/>
            <person name="Minx P."/>
            <person name="Pepin K.H."/>
            <person name="Johnson M."/>
            <person name="Bhonagiri V."/>
            <person name="Nash W.E."/>
            <person name="Mardis E.R."/>
            <person name="Wilson R.K."/>
        </authorList>
    </citation>
    <scope>NUCLEOTIDE SEQUENCE [LARGE SCALE GENOMIC DNA]</scope>
    <source>
        <strain evidence="1 2">DSM 12042</strain>
    </source>
</reference>
<protein>
    <submittedName>
        <fullName evidence="1">Uncharacterized protein</fullName>
    </submittedName>
</protein>
<evidence type="ECO:0000313" key="2">
    <source>
        <dbReference type="Proteomes" id="UP000005950"/>
    </source>
</evidence>
<dbReference type="AlphaFoldDB" id="B9YC23"/>